<dbReference type="EMBL" id="PUJU01000027">
    <property type="protein sequence ID" value="NHB88692.1"/>
    <property type="molecule type" value="Genomic_DNA"/>
</dbReference>
<reference evidence="1 2" key="1">
    <citation type="submission" date="2018-02" db="EMBL/GenBank/DDBJ databases">
        <authorList>
            <person name="Machado R.A."/>
        </authorList>
    </citation>
    <scope>NUCLEOTIDE SEQUENCE [LARGE SCALE GENOMIC DNA]</scope>
    <source>
        <strain evidence="1 2">T327</strain>
    </source>
</reference>
<organism evidence="1 2">
    <name type="scientific">Photorhabdus tasmaniensis</name>
    <dbReference type="NCBI Taxonomy" id="1004159"/>
    <lineage>
        <taxon>Bacteria</taxon>
        <taxon>Pseudomonadati</taxon>
        <taxon>Pseudomonadota</taxon>
        <taxon>Gammaproteobacteria</taxon>
        <taxon>Enterobacterales</taxon>
        <taxon>Morganellaceae</taxon>
        <taxon>Photorhabdus</taxon>
    </lineage>
</organism>
<protein>
    <recommendedName>
        <fullName evidence="3">Immunity protein 53</fullName>
    </recommendedName>
</protein>
<proteinExistence type="predicted"/>
<sequence length="94" mass="10804">MNDNIIEHLQNWYQSKCDGMWEHEYGFDISTLDNPGWKVNISGENGKNPLNIIVNNTDADWVNIKASEREFKGYGGIANLETILKYAAQWLDKV</sequence>
<gene>
    <name evidence="1" type="ORF">C5471_13635</name>
</gene>
<name>A0ABX0GJJ0_9GAMM</name>
<accession>A0ABX0GJJ0</accession>
<dbReference type="RefSeq" id="WP_133814652.1">
    <property type="nucleotide sequence ID" value="NZ_CAWPIF010000027.1"/>
</dbReference>
<dbReference type="Pfam" id="PF15580">
    <property type="entry name" value="Imm53"/>
    <property type="match status" value="1"/>
</dbReference>
<evidence type="ECO:0000313" key="1">
    <source>
        <dbReference type="EMBL" id="NHB88692.1"/>
    </source>
</evidence>
<comment type="caution">
    <text evidence="1">The sequence shown here is derived from an EMBL/GenBank/DDBJ whole genome shotgun (WGS) entry which is preliminary data.</text>
</comment>
<dbReference type="Proteomes" id="UP000697802">
    <property type="component" value="Unassembled WGS sequence"/>
</dbReference>
<keyword evidence="2" id="KW-1185">Reference proteome</keyword>
<dbReference type="InterPro" id="IPR028228">
    <property type="entry name" value="Imm53"/>
</dbReference>
<evidence type="ECO:0008006" key="3">
    <source>
        <dbReference type="Google" id="ProtNLM"/>
    </source>
</evidence>
<evidence type="ECO:0000313" key="2">
    <source>
        <dbReference type="Proteomes" id="UP000697802"/>
    </source>
</evidence>